<dbReference type="InterPro" id="IPR008966">
    <property type="entry name" value="Adhesion_dom_sf"/>
</dbReference>
<evidence type="ECO:0000256" key="2">
    <source>
        <dbReference type="ARBA" id="ARBA00022525"/>
    </source>
</evidence>
<evidence type="ECO:0000256" key="3">
    <source>
        <dbReference type="ARBA" id="ARBA00022729"/>
    </source>
</evidence>
<dbReference type="PROSITE" id="PS50847">
    <property type="entry name" value="GRAM_POS_ANCHORING"/>
    <property type="match status" value="1"/>
</dbReference>
<dbReference type="SUPFAM" id="SSF49478">
    <property type="entry name" value="Cna protein B-type domain"/>
    <property type="match status" value="1"/>
</dbReference>
<feature type="domain" description="Gram-positive cocci surface proteins LPxTG" evidence="7">
    <location>
        <begin position="516"/>
        <end position="549"/>
    </location>
</feature>
<proteinExistence type="predicted"/>
<evidence type="ECO:0000256" key="5">
    <source>
        <dbReference type="SAM" id="MobiDB-lite"/>
    </source>
</evidence>
<dbReference type="InterPro" id="IPR047589">
    <property type="entry name" value="DUF11_rpt"/>
</dbReference>
<organism evidence="8 9">
    <name type="scientific">Streptococcus equi subsp. ruminatorum</name>
    <dbReference type="NCBI Taxonomy" id="254358"/>
    <lineage>
        <taxon>Bacteria</taxon>
        <taxon>Bacillati</taxon>
        <taxon>Bacillota</taxon>
        <taxon>Bacilli</taxon>
        <taxon>Lactobacillales</taxon>
        <taxon>Streptococcaceae</taxon>
        <taxon>Streptococcus</taxon>
    </lineage>
</organism>
<keyword evidence="2" id="KW-0964">Secreted</keyword>
<dbReference type="Pfam" id="PF18002">
    <property type="entry name" value="T6_Ig_like"/>
    <property type="match status" value="1"/>
</dbReference>
<evidence type="ECO:0000313" key="9">
    <source>
        <dbReference type="Proteomes" id="UP000479499"/>
    </source>
</evidence>
<name>A0A6M1L375_9STRE</name>
<evidence type="ECO:0000259" key="7">
    <source>
        <dbReference type="PROSITE" id="PS50847"/>
    </source>
</evidence>
<dbReference type="InterPro" id="IPR032334">
    <property type="entry name" value="GramPos_pilinBB"/>
</dbReference>
<dbReference type="NCBIfam" id="TIGR04226">
    <property type="entry name" value="RrgB_K2N_iso_D2"/>
    <property type="match status" value="1"/>
</dbReference>
<keyword evidence="6" id="KW-0472">Membrane</keyword>
<evidence type="ECO:0000256" key="4">
    <source>
        <dbReference type="ARBA" id="ARBA00023088"/>
    </source>
</evidence>
<dbReference type="AlphaFoldDB" id="A0A6M1L375"/>
<dbReference type="InterPro" id="IPR013783">
    <property type="entry name" value="Ig-like_fold"/>
</dbReference>
<dbReference type="Pfam" id="PF17802">
    <property type="entry name" value="SpaA"/>
    <property type="match status" value="1"/>
</dbReference>
<dbReference type="SUPFAM" id="SSF49401">
    <property type="entry name" value="Bacterial adhesins"/>
    <property type="match status" value="1"/>
</dbReference>
<dbReference type="NCBIfam" id="TIGR01451">
    <property type="entry name" value="B_ant_repeat"/>
    <property type="match status" value="1"/>
</dbReference>
<feature type="transmembrane region" description="Helical" evidence="6">
    <location>
        <begin position="12"/>
        <end position="33"/>
    </location>
</feature>
<feature type="region of interest" description="Disordered" evidence="5">
    <location>
        <begin position="485"/>
        <end position="510"/>
    </location>
</feature>
<comment type="caution">
    <text evidence="8">The sequence shown here is derived from an EMBL/GenBank/DDBJ whole genome shotgun (WGS) entry which is preliminary data.</text>
</comment>
<keyword evidence="3" id="KW-0732">Signal</keyword>
<dbReference type="Proteomes" id="UP000479499">
    <property type="component" value="Unassembled WGS sequence"/>
</dbReference>
<accession>A0A6M1L375</accession>
<feature type="region of interest" description="Disordered" evidence="5">
    <location>
        <begin position="317"/>
        <end position="336"/>
    </location>
</feature>
<dbReference type="InterPro" id="IPR019931">
    <property type="entry name" value="LPXTG_anchor"/>
</dbReference>
<dbReference type="NCBIfam" id="TIGR01167">
    <property type="entry name" value="LPXTG_anchor"/>
    <property type="match status" value="1"/>
</dbReference>
<dbReference type="RefSeq" id="WP_341351810.1">
    <property type="nucleotide sequence ID" value="NZ_JAAKFZ010000013.1"/>
</dbReference>
<dbReference type="EMBL" id="JAAKFZ010000013">
    <property type="protein sequence ID" value="NGL84308.1"/>
    <property type="molecule type" value="Genomic_DNA"/>
</dbReference>
<keyword evidence="6" id="KW-0812">Transmembrane</keyword>
<keyword evidence="6" id="KW-1133">Transmembrane helix</keyword>
<dbReference type="InterPro" id="IPR041033">
    <property type="entry name" value="SpaA_PFL_dom_1"/>
</dbReference>
<feature type="compositionally biased region" description="Basic and acidic residues" evidence="5">
    <location>
        <begin position="322"/>
        <end position="336"/>
    </location>
</feature>
<evidence type="ECO:0000256" key="1">
    <source>
        <dbReference type="ARBA" id="ARBA00022512"/>
    </source>
</evidence>
<gene>
    <name evidence="8" type="ORF">G5B50_05940</name>
</gene>
<dbReference type="InterPro" id="IPR026466">
    <property type="entry name" value="Fim_isopep_form_D2_dom"/>
</dbReference>
<dbReference type="Gene3D" id="2.60.40.10">
    <property type="entry name" value="Immunoglobulins"/>
    <property type="match status" value="1"/>
</dbReference>
<reference evidence="8 9" key="1">
    <citation type="submission" date="2020-02" db="EMBL/GenBank/DDBJ databases">
        <title>M-like protein SrM is not crucial to the virulence of a novel isolate of Streptococcus equi subsp. ruminatorum from Macaca mulatta.</title>
        <authorList>
            <person name="Guo G."/>
            <person name="Cheng L."/>
            <person name="Zhang W."/>
        </authorList>
    </citation>
    <scope>NUCLEOTIDE SEQUENCE [LARGE SCALE GENOMIC DNA]</scope>
    <source>
        <strain evidence="8 9">FJ1804</strain>
    </source>
</reference>
<keyword evidence="4" id="KW-0572">Peptidoglycan-anchor</keyword>
<dbReference type="Gene3D" id="2.60.40.740">
    <property type="match status" value="1"/>
</dbReference>
<feature type="transmembrane region" description="Helical" evidence="6">
    <location>
        <begin position="522"/>
        <end position="544"/>
    </location>
</feature>
<sequence>MKDNILIIIKKVMIAFLVILTVIGLSVTTISALSKDDKAELTITNIKGKPTVTLYKIGEGKYSERGDSFIRFELKEGVKLTKEKPTSQEINKIANDVISGTLKGVHKVEEKQSVGDTYVSQKVSAGIYIAMLTGAADGFVYNPILLTASYSGEQPLKGGKIDVTSKYLYGEVAVAKSSQPTVHKDITKSTKDGDKATASVGDKVDYSLTVQLPSYSKEATNKTVFVSDTMSEGLTFLAGSLRVKWNGQTLTAKHNVFEHKGKTIAELKLTGNGFNINFNYDNLESHNPELTYSAVLNEKAAVGKEGNANNVDYYYSNNPNKGETHKTAEKPQEGQDITKKTNQKTVYTYRVAFKKTDKDNKPLANAVFGIYSDKAATSLIDVVVTNQEGYATSSQVGAGTYYLKEIKAPKGYSLNTKIYALEASWTSAHTRSTSSRQETIYTSDNNQKSPGTKAVGWLVGDVFYKEKPEAKDAKPAYIKKSIEETSTTTEVKDNQGDGSGTALLKEPIPNTKLGELPSTGSIGTYIFTAVGAAAMVGAIGIYIVKRRKA</sequence>
<evidence type="ECO:0000313" key="8">
    <source>
        <dbReference type="EMBL" id="NGL84308.1"/>
    </source>
</evidence>
<dbReference type="Pfam" id="PF16569">
    <property type="entry name" value="GramPos_pilinBB"/>
    <property type="match status" value="1"/>
</dbReference>
<keyword evidence="1" id="KW-0134">Cell wall</keyword>
<dbReference type="Pfam" id="PF00746">
    <property type="entry name" value="Gram_pos_anchor"/>
    <property type="match status" value="1"/>
</dbReference>
<protein>
    <submittedName>
        <fullName evidence="8">Isopeptide-forming domain-containing fimbrial protein</fullName>
    </submittedName>
</protein>
<dbReference type="InterPro" id="IPR041184">
    <property type="entry name" value="T6_Ig-like"/>
</dbReference>
<evidence type="ECO:0000256" key="6">
    <source>
        <dbReference type="SAM" id="Phobius"/>
    </source>
</evidence>